<proteinExistence type="predicted"/>
<evidence type="ECO:0000313" key="2">
    <source>
        <dbReference type="Proteomes" id="UP000223749"/>
    </source>
</evidence>
<gene>
    <name evidence="1" type="ORF">CPT03_07185</name>
</gene>
<dbReference type="RefSeq" id="WP_099438211.1">
    <property type="nucleotide sequence ID" value="NZ_CP024091.1"/>
</dbReference>
<dbReference type="AlphaFoldDB" id="A0A2D1U3S7"/>
<evidence type="ECO:0008006" key="3">
    <source>
        <dbReference type="Google" id="ProtNLM"/>
    </source>
</evidence>
<dbReference type="KEGG" id="pgs:CPT03_07185"/>
<sequence>MATPRRRIRIRDKDATMKQFIDAIGDILRAEGYSGLKVNRIARYTGKDKTLIARYFTDLAGLQRAYIMEKDYWIPIFERFVLTDVDGIAEIKETFVTLMQENFDFFSSNSEMQHIILWQISEENDLMTEISNGREEHGDRLFELTDPTFEGSDVNFRAVIGLLLGGIYYMVLHAATNKSKVCGIDLNRESDKLEILKTIEQLITWACERADPNEKLNQSRYMMNYQFELLETFAVQLSAKTDTTETNVPDAMMVNETKKLGRNIPHHVTGLNNDTQVTSYMKMCMTKLAEVSDLLFVPERKYNPDADLVVDLLMSLLKMFGDTVPEGIILPKLFCKREFAGFYDKWQVIKGNLEGSKIDPFIIDIVYLPFWNFSMVEHDVRWCDYKYLKTYASIVELETSTEGLNEAKVLDLMIGIGMNHSRLTVYYTTLMKNTCEGLPELKRSKFLLESQTAVCQVSNRTNLRFDTGKTTIVEELSRWIDMELKRNLSLPDEPEEENPLSLGTNLNAGQLAYWQKLQLDHGIYEEVTTLDQFSDKVSHNFKIRGGARASASSVKSKLYPKIEVNYRPLREKLEKMLDEVKLYGN</sequence>
<dbReference type="SUPFAM" id="SSF46689">
    <property type="entry name" value="Homeodomain-like"/>
    <property type="match status" value="1"/>
</dbReference>
<reference evidence="1 2" key="1">
    <citation type="submission" date="2017-10" db="EMBL/GenBank/DDBJ databases">
        <title>Whole genome of Pedobacter ginsengisoli T01R-27 isolated from tomato rhizosphere.</title>
        <authorList>
            <person name="Weon H.-Y."/>
            <person name="Lee S.A."/>
            <person name="Sang M.K."/>
            <person name="Song J."/>
        </authorList>
    </citation>
    <scope>NUCLEOTIDE SEQUENCE [LARGE SCALE GENOMIC DNA]</scope>
    <source>
        <strain evidence="1 2">T01R-27</strain>
    </source>
</reference>
<name>A0A2D1U3S7_9SPHI</name>
<protein>
    <recommendedName>
        <fullName evidence="3">HTH tetR-type domain-containing protein</fullName>
    </recommendedName>
</protein>
<keyword evidence="2" id="KW-1185">Reference proteome</keyword>
<organism evidence="1 2">
    <name type="scientific">Pedobacter ginsengisoli</name>
    <dbReference type="NCBI Taxonomy" id="363852"/>
    <lineage>
        <taxon>Bacteria</taxon>
        <taxon>Pseudomonadati</taxon>
        <taxon>Bacteroidota</taxon>
        <taxon>Sphingobacteriia</taxon>
        <taxon>Sphingobacteriales</taxon>
        <taxon>Sphingobacteriaceae</taxon>
        <taxon>Pedobacter</taxon>
    </lineage>
</organism>
<dbReference type="Gene3D" id="1.10.357.10">
    <property type="entry name" value="Tetracycline Repressor, domain 2"/>
    <property type="match status" value="1"/>
</dbReference>
<dbReference type="EMBL" id="CP024091">
    <property type="protein sequence ID" value="ATP56269.1"/>
    <property type="molecule type" value="Genomic_DNA"/>
</dbReference>
<dbReference type="OrthoDB" id="836882at2"/>
<evidence type="ECO:0000313" key="1">
    <source>
        <dbReference type="EMBL" id="ATP56269.1"/>
    </source>
</evidence>
<accession>A0A2D1U3S7</accession>
<dbReference type="InterPro" id="IPR009057">
    <property type="entry name" value="Homeodomain-like_sf"/>
</dbReference>
<dbReference type="Proteomes" id="UP000223749">
    <property type="component" value="Chromosome"/>
</dbReference>